<accession>A0ABP8YSK5</accession>
<keyword evidence="2 5" id="KW-0812">Transmembrane</keyword>
<evidence type="ECO:0000256" key="1">
    <source>
        <dbReference type="ARBA" id="ARBA00004651"/>
    </source>
</evidence>
<feature type="transmembrane region" description="Helical" evidence="5">
    <location>
        <begin position="120"/>
        <end position="140"/>
    </location>
</feature>
<dbReference type="PROSITE" id="PS00216">
    <property type="entry name" value="SUGAR_TRANSPORT_1"/>
    <property type="match status" value="1"/>
</dbReference>
<keyword evidence="3 5" id="KW-1133">Transmembrane helix</keyword>
<keyword evidence="4 5" id="KW-0472">Membrane</keyword>
<dbReference type="InterPro" id="IPR005829">
    <property type="entry name" value="Sugar_transporter_CS"/>
</dbReference>
<dbReference type="InterPro" id="IPR011701">
    <property type="entry name" value="MFS"/>
</dbReference>
<dbReference type="SUPFAM" id="SSF103473">
    <property type="entry name" value="MFS general substrate transporter"/>
    <property type="match status" value="2"/>
</dbReference>
<keyword evidence="8" id="KW-1185">Reference proteome</keyword>
<evidence type="ECO:0000259" key="6">
    <source>
        <dbReference type="PROSITE" id="PS50850"/>
    </source>
</evidence>
<evidence type="ECO:0000313" key="7">
    <source>
        <dbReference type="EMBL" id="GAA4736103.1"/>
    </source>
</evidence>
<comment type="caution">
    <text evidence="7">The sequence shown here is derived from an EMBL/GenBank/DDBJ whole genome shotgun (WGS) entry which is preliminary data.</text>
</comment>
<feature type="transmembrane region" description="Helical" evidence="5">
    <location>
        <begin position="446"/>
        <end position="465"/>
    </location>
</feature>
<protein>
    <submittedName>
        <fullName evidence="7">MFS transporter</fullName>
    </submittedName>
</protein>
<feature type="domain" description="Major facilitator superfamily (MFS) profile" evidence="6">
    <location>
        <begin position="24"/>
        <end position="470"/>
    </location>
</feature>
<feature type="transmembrane region" description="Helical" evidence="5">
    <location>
        <begin position="61"/>
        <end position="78"/>
    </location>
</feature>
<dbReference type="EMBL" id="BAABKN010000013">
    <property type="protein sequence ID" value="GAA4736103.1"/>
    <property type="molecule type" value="Genomic_DNA"/>
</dbReference>
<feature type="transmembrane region" description="Helical" evidence="5">
    <location>
        <begin position="309"/>
        <end position="332"/>
    </location>
</feature>
<dbReference type="PROSITE" id="PS50850">
    <property type="entry name" value="MFS"/>
    <property type="match status" value="1"/>
</dbReference>
<dbReference type="Proteomes" id="UP001499882">
    <property type="component" value="Unassembled WGS sequence"/>
</dbReference>
<feature type="transmembrane region" description="Helical" evidence="5">
    <location>
        <begin position="21"/>
        <end position="41"/>
    </location>
</feature>
<feature type="transmembrane region" description="Helical" evidence="5">
    <location>
        <begin position="242"/>
        <end position="260"/>
    </location>
</feature>
<feature type="transmembrane region" description="Helical" evidence="5">
    <location>
        <begin position="420"/>
        <end position="440"/>
    </location>
</feature>
<dbReference type="Gene3D" id="1.20.1250.20">
    <property type="entry name" value="MFS general substrate transporter like domains"/>
    <property type="match status" value="2"/>
</dbReference>
<organism evidence="7 8">
    <name type="scientific">Nocardioides endophyticus</name>
    <dbReference type="NCBI Taxonomy" id="1353775"/>
    <lineage>
        <taxon>Bacteria</taxon>
        <taxon>Bacillati</taxon>
        <taxon>Actinomycetota</taxon>
        <taxon>Actinomycetes</taxon>
        <taxon>Propionibacteriales</taxon>
        <taxon>Nocardioidaceae</taxon>
        <taxon>Nocardioides</taxon>
    </lineage>
</organism>
<feature type="transmembrane region" description="Helical" evidence="5">
    <location>
        <begin position="90"/>
        <end position="108"/>
    </location>
</feature>
<feature type="transmembrane region" description="Helical" evidence="5">
    <location>
        <begin position="152"/>
        <end position="172"/>
    </location>
</feature>
<feature type="transmembrane region" description="Helical" evidence="5">
    <location>
        <begin position="212"/>
        <end position="230"/>
    </location>
</feature>
<gene>
    <name evidence="7" type="ORF">GCM10023350_19930</name>
</gene>
<dbReference type="PANTHER" id="PTHR42718">
    <property type="entry name" value="MAJOR FACILITATOR SUPERFAMILY MULTIDRUG TRANSPORTER MFSC"/>
    <property type="match status" value="1"/>
</dbReference>
<feature type="transmembrane region" description="Helical" evidence="5">
    <location>
        <begin position="178"/>
        <end position="200"/>
    </location>
</feature>
<comment type="subcellular location">
    <subcellularLocation>
        <location evidence="1">Cell membrane</location>
        <topology evidence="1">Multi-pass membrane protein</topology>
    </subcellularLocation>
</comment>
<evidence type="ECO:0000256" key="3">
    <source>
        <dbReference type="ARBA" id="ARBA00022989"/>
    </source>
</evidence>
<evidence type="ECO:0000256" key="4">
    <source>
        <dbReference type="ARBA" id="ARBA00023136"/>
    </source>
</evidence>
<name>A0ABP8YSK5_9ACTN</name>
<evidence type="ECO:0000313" key="8">
    <source>
        <dbReference type="Proteomes" id="UP001499882"/>
    </source>
</evidence>
<dbReference type="InterPro" id="IPR036259">
    <property type="entry name" value="MFS_trans_sf"/>
</dbReference>
<proteinExistence type="predicted"/>
<dbReference type="CDD" id="cd17321">
    <property type="entry name" value="MFS_MMR_MDR_like"/>
    <property type="match status" value="1"/>
</dbReference>
<dbReference type="PANTHER" id="PTHR42718:SF48">
    <property type="entry name" value="CONSERVED TWO-DOMAIN MEMBRANE PROTEIN-RELATED"/>
    <property type="match status" value="1"/>
</dbReference>
<sequence>MSTTQTSDVSAKPIGHREIHPGLVLAILSTASFLAALDVWITNVGLPAIGEGVHTSSFSDLSWVLNGYAIVYAALLVPGGRIADRFGRKGAFLTGMTIFAIASLGAGLSSDTWVLVGFRVLQAVGAAVLTPASLGLVLTTAPPEKVSAYVKVWFTTGALAAAVGPVAGGLLIEASWRWLFLVNLPVIIVAFALAAVYVPAVRHDQETALPDLLGGFVLVVSVGALAFGLVKSTDYGWDSAEVVGSFVIAAVALVAFIARSQRHEAPIVQLSLFRSRVFTSANLTTVMVSASFSVVLLSVILWLQGHWDYSAIRTGLATAPIPVMFITFAVAAETLQSKTRIRPAAIAGVGLAVTAIGILLMASALGEDPEYLRELFGPLILIGAGFGASLPIAISSATVDLPPKDSATGSAVVSMSQQMGSVVGVSVLVALLGAASQAAIRDDFRNAWIAAVVIAALGAASGLGLNAHKSNSAG</sequence>
<dbReference type="Pfam" id="PF07690">
    <property type="entry name" value="MFS_1"/>
    <property type="match status" value="1"/>
</dbReference>
<dbReference type="RefSeq" id="WP_345526614.1">
    <property type="nucleotide sequence ID" value="NZ_BAABKN010000013.1"/>
</dbReference>
<feature type="transmembrane region" description="Helical" evidence="5">
    <location>
        <begin position="376"/>
        <end position="399"/>
    </location>
</feature>
<feature type="transmembrane region" description="Helical" evidence="5">
    <location>
        <begin position="344"/>
        <end position="364"/>
    </location>
</feature>
<feature type="transmembrane region" description="Helical" evidence="5">
    <location>
        <begin position="281"/>
        <end position="303"/>
    </location>
</feature>
<reference evidence="8" key="1">
    <citation type="journal article" date="2019" name="Int. J. Syst. Evol. Microbiol.">
        <title>The Global Catalogue of Microorganisms (GCM) 10K type strain sequencing project: providing services to taxonomists for standard genome sequencing and annotation.</title>
        <authorList>
            <consortium name="The Broad Institute Genomics Platform"/>
            <consortium name="The Broad Institute Genome Sequencing Center for Infectious Disease"/>
            <person name="Wu L."/>
            <person name="Ma J."/>
        </authorList>
    </citation>
    <scope>NUCLEOTIDE SEQUENCE [LARGE SCALE GENOMIC DNA]</scope>
    <source>
        <strain evidence="8">JCM 18532</strain>
    </source>
</reference>
<evidence type="ECO:0000256" key="2">
    <source>
        <dbReference type="ARBA" id="ARBA00022692"/>
    </source>
</evidence>
<dbReference type="InterPro" id="IPR020846">
    <property type="entry name" value="MFS_dom"/>
</dbReference>
<evidence type="ECO:0000256" key="5">
    <source>
        <dbReference type="SAM" id="Phobius"/>
    </source>
</evidence>